<comment type="caution">
    <text evidence="1">The sequence shown here is derived from an EMBL/GenBank/DDBJ whole genome shotgun (WGS) entry which is preliminary data.</text>
</comment>
<proteinExistence type="predicted"/>
<reference evidence="1 2" key="1">
    <citation type="journal article" date="2014" name="Genome Announc.">
        <title>Whole-Genome Sequencing of Salmonella enterica subsp. enterica Serovar Cubana Strains Isolated from Agricultural Sources.</title>
        <authorList>
            <person name="Benahmed F.H."/>
            <person name="Gopinath G.R."/>
            <person name="Wang H."/>
            <person name="Jean-Gilles Beaubrun J."/>
            <person name="Grim C."/>
            <person name="Cheng C.M."/>
            <person name="McClelland M."/>
            <person name="Ayers S."/>
            <person name="Abbott J."/>
            <person name="Desai P."/>
            <person name="Frye J.G."/>
            <person name="Weinstock G."/>
            <person name="Hammack T.S."/>
            <person name="Hanes D.E."/>
            <person name="Rasmussen M.A."/>
            <person name="Davidson M.K."/>
        </authorList>
    </citation>
    <scope>NUCLEOTIDE SEQUENCE [LARGE SCALE GENOMIC DNA]</scope>
    <source>
        <strain evidence="1">76814</strain>
    </source>
</reference>
<name>V7IUP6_SALET</name>
<evidence type="ECO:0000313" key="1">
    <source>
        <dbReference type="EMBL" id="ETA89026.1"/>
    </source>
</evidence>
<dbReference type="Proteomes" id="UP000018534">
    <property type="component" value="Unassembled WGS sequence"/>
</dbReference>
<accession>V7IUP6</accession>
<protein>
    <submittedName>
        <fullName evidence="1">Uncharacterized protein</fullName>
    </submittedName>
</protein>
<dbReference type="HOGENOM" id="CLU_3122445_0_0_6"/>
<organism evidence="1 2">
    <name type="scientific">Salmonella enterica subsp. enterica serovar Cubana str. 76814</name>
    <dbReference type="NCBI Taxonomy" id="1192560"/>
    <lineage>
        <taxon>Bacteria</taxon>
        <taxon>Pseudomonadati</taxon>
        <taxon>Pseudomonadota</taxon>
        <taxon>Gammaproteobacteria</taxon>
        <taxon>Enterobacterales</taxon>
        <taxon>Enterobacteriaceae</taxon>
        <taxon>Salmonella</taxon>
    </lineage>
</organism>
<gene>
    <name evidence="1" type="ORF">A628_00933</name>
</gene>
<dbReference type="EMBL" id="AZGR01000018">
    <property type="protein sequence ID" value="ETA89026.1"/>
    <property type="molecule type" value="Genomic_DNA"/>
</dbReference>
<evidence type="ECO:0000313" key="2">
    <source>
        <dbReference type="Proteomes" id="UP000018534"/>
    </source>
</evidence>
<sequence length="50" mass="5921">MLHLRQPGRRKKSKRLAPRIQNGWQKKANDYPAIINAFSTELYRFLCFSA</sequence>
<dbReference type="AlphaFoldDB" id="V7IUP6"/>